<gene>
    <name evidence="1" type="ORF">F4821DRAFT_202181</name>
</gene>
<comment type="caution">
    <text evidence="1">The sequence shown here is derived from an EMBL/GenBank/DDBJ whole genome shotgun (WGS) entry which is preliminary data.</text>
</comment>
<accession>A0ACC0CRK9</accession>
<sequence>MSEHTHSPEGGALPGANKRQRTSGMYRRKRAVAACQQCRVRKTKCDNVRPICGFCQKNQGHCVYPDGGPNDYSAFDPASLAILDRINYVANLLETGAAAGNVEPQQGPSPASLPPHAPPEATATNASQIHEDDDLSLLDDPEFTAATFSCENILQWPIFRVVAPDVKSFVFELGGDEDLVDPARSAEPRRLGRGVQEDDFIPLSKKFLAFAHIKNPILDLSDFRAHVKEASENGPRWDGQSCLVLIACALGCLSSPFQRDSTVNGTPDSSRSMSATSVDQATASSYYLAAKKRLGLLEPSVLQVQCLFLCGVFEMYSLRPLRAWSYFNQASVSFRNFVWMRTQRKAGEVPERQRLEQRLYWSCMKSELELRSEIPLPSSGITRFDYPDLFPSPPSELAYPTARSQAFDGMPQDVEPEEERSWFYYLAEISYRRMMNRTIVIMRRNGEEGWIRDIEGIMKQCEDLDEQIKIWCSHIPPPINMDNSEVSNNELAYYVRNRMLSSREWIRRPMVYYLVHQPTGDPQADRVRPLAEMCLSLCVDLLLQVDYQHRHHGSWYVARTATTRALILLAAAISGNMRMPERWREAVNTARIILQYWSGEAPDLQRAAVVLESIAADEGLELTSDEI</sequence>
<organism evidence="1 2">
    <name type="scientific">Hypoxylon rubiginosum</name>
    <dbReference type="NCBI Taxonomy" id="110542"/>
    <lineage>
        <taxon>Eukaryota</taxon>
        <taxon>Fungi</taxon>
        <taxon>Dikarya</taxon>
        <taxon>Ascomycota</taxon>
        <taxon>Pezizomycotina</taxon>
        <taxon>Sordariomycetes</taxon>
        <taxon>Xylariomycetidae</taxon>
        <taxon>Xylariales</taxon>
        <taxon>Hypoxylaceae</taxon>
        <taxon>Hypoxylon</taxon>
    </lineage>
</organism>
<name>A0ACC0CRK9_9PEZI</name>
<keyword evidence="2" id="KW-1185">Reference proteome</keyword>
<evidence type="ECO:0000313" key="2">
    <source>
        <dbReference type="Proteomes" id="UP001497680"/>
    </source>
</evidence>
<protein>
    <submittedName>
        <fullName evidence="1">Vegetative cell wall protein gp1</fullName>
    </submittedName>
</protein>
<evidence type="ECO:0000313" key="1">
    <source>
        <dbReference type="EMBL" id="KAI6083036.1"/>
    </source>
</evidence>
<dbReference type="EMBL" id="MU394359">
    <property type="protein sequence ID" value="KAI6083036.1"/>
    <property type="molecule type" value="Genomic_DNA"/>
</dbReference>
<dbReference type="Proteomes" id="UP001497680">
    <property type="component" value="Unassembled WGS sequence"/>
</dbReference>
<reference evidence="1 2" key="1">
    <citation type="journal article" date="2022" name="New Phytol.">
        <title>Ecological generalism drives hyperdiversity of secondary metabolite gene clusters in xylarialean endophytes.</title>
        <authorList>
            <person name="Franco M.E.E."/>
            <person name="Wisecaver J.H."/>
            <person name="Arnold A.E."/>
            <person name="Ju Y.M."/>
            <person name="Slot J.C."/>
            <person name="Ahrendt S."/>
            <person name="Moore L.P."/>
            <person name="Eastman K.E."/>
            <person name="Scott K."/>
            <person name="Konkel Z."/>
            <person name="Mondo S.J."/>
            <person name="Kuo A."/>
            <person name="Hayes R.D."/>
            <person name="Haridas S."/>
            <person name="Andreopoulos B."/>
            <person name="Riley R."/>
            <person name="LaButti K."/>
            <person name="Pangilinan J."/>
            <person name="Lipzen A."/>
            <person name="Amirebrahimi M."/>
            <person name="Yan J."/>
            <person name="Adam C."/>
            <person name="Keymanesh K."/>
            <person name="Ng V."/>
            <person name="Louie K."/>
            <person name="Northen T."/>
            <person name="Drula E."/>
            <person name="Henrissat B."/>
            <person name="Hsieh H.M."/>
            <person name="Youens-Clark K."/>
            <person name="Lutzoni F."/>
            <person name="Miadlikowska J."/>
            <person name="Eastwood D.C."/>
            <person name="Hamelin R.C."/>
            <person name="Grigoriev I.V."/>
            <person name="U'Ren J.M."/>
        </authorList>
    </citation>
    <scope>NUCLEOTIDE SEQUENCE [LARGE SCALE GENOMIC DNA]</scope>
    <source>
        <strain evidence="1 2">ER1909</strain>
    </source>
</reference>
<proteinExistence type="predicted"/>